<feature type="non-terminal residue" evidence="1">
    <location>
        <position position="215"/>
    </location>
</feature>
<reference evidence="1 2" key="1">
    <citation type="submission" date="2019-10" db="EMBL/GenBank/DDBJ databases">
        <title>Assembly and Annotation for the nematode Trichostrongylus colubriformis.</title>
        <authorList>
            <person name="Martin J."/>
        </authorList>
    </citation>
    <scope>NUCLEOTIDE SEQUENCE [LARGE SCALE GENOMIC DNA]</scope>
    <source>
        <strain evidence="1">G859</strain>
        <tissue evidence="1">Whole worm</tissue>
    </source>
</reference>
<evidence type="ECO:0000313" key="2">
    <source>
        <dbReference type="Proteomes" id="UP001331761"/>
    </source>
</evidence>
<evidence type="ECO:0000313" key="1">
    <source>
        <dbReference type="EMBL" id="KAK5965468.1"/>
    </source>
</evidence>
<dbReference type="SUPFAM" id="SSF50630">
    <property type="entry name" value="Acid proteases"/>
    <property type="match status" value="1"/>
</dbReference>
<comment type="caution">
    <text evidence="1">The sequence shown here is derived from an EMBL/GenBank/DDBJ whole genome shotgun (WGS) entry which is preliminary data.</text>
</comment>
<organism evidence="1 2">
    <name type="scientific">Trichostrongylus colubriformis</name>
    <name type="common">Black scour worm</name>
    <dbReference type="NCBI Taxonomy" id="6319"/>
    <lineage>
        <taxon>Eukaryota</taxon>
        <taxon>Metazoa</taxon>
        <taxon>Ecdysozoa</taxon>
        <taxon>Nematoda</taxon>
        <taxon>Chromadorea</taxon>
        <taxon>Rhabditida</taxon>
        <taxon>Rhabditina</taxon>
        <taxon>Rhabditomorpha</taxon>
        <taxon>Strongyloidea</taxon>
        <taxon>Trichostrongylidae</taxon>
        <taxon>Trichostrongylus</taxon>
    </lineage>
</organism>
<proteinExistence type="predicted"/>
<dbReference type="Gene3D" id="2.40.70.10">
    <property type="entry name" value="Acid Proteases"/>
    <property type="match status" value="1"/>
</dbReference>
<gene>
    <name evidence="1" type="ORF">GCK32_021862</name>
</gene>
<sequence length="215" mass="23812">MDAQLATTKRLLTRFINKLELVVGKFKADGRDQLDVKLDGDSQGVNKENLKQLEEAVGAIDSLMAQGESRSTGKGSEKKQVKTAAKVNLVMDERLGVEDGAGEQYNEVYDGAVLGIQPSRDPSTPLKTFLPLGEVAVVDPKAKNMRKVQVLIDTGAEISFIESTLADELTLSTVEEKQLRYFTFGSDQVQVKWSRRVKLPLWDNNGKFHMLDLLT</sequence>
<protein>
    <recommendedName>
        <fullName evidence="3">Peptidase A2 domain-containing protein</fullName>
    </recommendedName>
</protein>
<dbReference type="CDD" id="cd00303">
    <property type="entry name" value="retropepsin_like"/>
    <property type="match status" value="1"/>
</dbReference>
<dbReference type="Proteomes" id="UP001331761">
    <property type="component" value="Unassembled WGS sequence"/>
</dbReference>
<dbReference type="AlphaFoldDB" id="A0AAN8FK04"/>
<keyword evidence="2" id="KW-1185">Reference proteome</keyword>
<dbReference type="EMBL" id="WIXE01024599">
    <property type="protein sequence ID" value="KAK5965468.1"/>
    <property type="molecule type" value="Genomic_DNA"/>
</dbReference>
<evidence type="ECO:0008006" key="3">
    <source>
        <dbReference type="Google" id="ProtNLM"/>
    </source>
</evidence>
<dbReference type="InterPro" id="IPR021109">
    <property type="entry name" value="Peptidase_aspartic_dom_sf"/>
</dbReference>
<accession>A0AAN8FK04</accession>
<name>A0AAN8FK04_TRICO</name>